<dbReference type="OrthoDB" id="9811959at2"/>
<reference evidence="1 2" key="1">
    <citation type="submission" date="2016-01" db="EMBL/GenBank/DDBJ databases">
        <title>Genome sequencing of Roseivirga spongicola UST030701-084.</title>
        <authorList>
            <person name="Selvaratnam C."/>
            <person name="Thevarajoo S."/>
            <person name="Goh K.M."/>
            <person name="Ee R."/>
            <person name="Chan K.-G."/>
            <person name="Chong C.S."/>
        </authorList>
    </citation>
    <scope>NUCLEOTIDE SEQUENCE [LARGE SCALE GENOMIC DNA]</scope>
    <source>
        <strain evidence="1 2">UST030701-084</strain>
    </source>
</reference>
<dbReference type="Proteomes" id="UP000075606">
    <property type="component" value="Unassembled WGS sequence"/>
</dbReference>
<comment type="caution">
    <text evidence="1">The sequence shown here is derived from an EMBL/GenBank/DDBJ whole genome shotgun (WGS) entry which is preliminary data.</text>
</comment>
<protein>
    <submittedName>
        <fullName evidence="1">Four helix bundle protein</fullName>
    </submittedName>
</protein>
<dbReference type="RefSeq" id="WP_068225249.1">
    <property type="nucleotide sequence ID" value="NZ_LRPC01000033.1"/>
</dbReference>
<dbReference type="Pfam" id="PF05635">
    <property type="entry name" value="23S_rRNA_IVP"/>
    <property type="match status" value="1"/>
</dbReference>
<keyword evidence="2" id="KW-1185">Reference proteome</keyword>
<name>A0A150WXL7_9BACT</name>
<accession>A0A150WXL7</accession>
<dbReference type="EMBL" id="LRPC01000033">
    <property type="protein sequence ID" value="KYG71230.1"/>
    <property type="molecule type" value="Genomic_DNA"/>
</dbReference>
<dbReference type="InterPro" id="IPR012657">
    <property type="entry name" value="23S_rRNA-intervening_sequence"/>
</dbReference>
<dbReference type="Gene3D" id="1.20.1440.60">
    <property type="entry name" value="23S rRNA-intervening sequence"/>
    <property type="match status" value="1"/>
</dbReference>
<dbReference type="NCBIfam" id="TIGR02436">
    <property type="entry name" value="four helix bundle protein"/>
    <property type="match status" value="1"/>
</dbReference>
<dbReference type="PANTHER" id="PTHR38471">
    <property type="entry name" value="FOUR HELIX BUNDLE PROTEIN"/>
    <property type="match status" value="1"/>
</dbReference>
<dbReference type="InterPro" id="IPR036583">
    <property type="entry name" value="23S_rRNA_IVS_sf"/>
</dbReference>
<dbReference type="SUPFAM" id="SSF158446">
    <property type="entry name" value="IVS-encoded protein-like"/>
    <property type="match status" value="1"/>
</dbReference>
<dbReference type="STRING" id="333140.AWW68_18655"/>
<gene>
    <name evidence="1" type="ORF">AWW68_18655</name>
</gene>
<dbReference type="CDD" id="cd16377">
    <property type="entry name" value="23S_rRNA_IVP_like"/>
    <property type="match status" value="1"/>
</dbReference>
<sequence>MENKDYTDLDVWKEARKLVSGIYSLVKSFPEDEKYALTSQLKRAAISVPSNIAEGIGRQHKNERIQFLYISRGSLYEIETQLFLALDQSFLSEESLKDILDQITSCKKLIQGYINYLKK</sequence>
<evidence type="ECO:0000313" key="2">
    <source>
        <dbReference type="Proteomes" id="UP000075606"/>
    </source>
</evidence>
<organism evidence="1 2">
    <name type="scientific">Roseivirga spongicola</name>
    <dbReference type="NCBI Taxonomy" id="333140"/>
    <lineage>
        <taxon>Bacteria</taxon>
        <taxon>Pseudomonadati</taxon>
        <taxon>Bacteroidota</taxon>
        <taxon>Cytophagia</taxon>
        <taxon>Cytophagales</taxon>
        <taxon>Roseivirgaceae</taxon>
        <taxon>Roseivirga</taxon>
    </lineage>
</organism>
<evidence type="ECO:0000313" key="1">
    <source>
        <dbReference type="EMBL" id="KYG71230.1"/>
    </source>
</evidence>
<proteinExistence type="predicted"/>
<dbReference type="AlphaFoldDB" id="A0A150WXL7"/>
<dbReference type="PANTHER" id="PTHR38471:SF2">
    <property type="entry name" value="FOUR HELIX BUNDLE PROTEIN"/>
    <property type="match status" value="1"/>
</dbReference>